<keyword evidence="3" id="KW-0012">Acyltransferase</keyword>
<dbReference type="PANTHER" id="PTHR10545">
    <property type="entry name" value="DIAMINE N-ACETYLTRANSFERASE"/>
    <property type="match status" value="1"/>
</dbReference>
<dbReference type="InterPro" id="IPR051016">
    <property type="entry name" value="Diverse_Substrate_AcTransf"/>
</dbReference>
<dbReference type="AlphaFoldDB" id="A0A6J2XTB3"/>
<dbReference type="RefSeq" id="XP_030753824.1">
    <property type="nucleotide sequence ID" value="XM_030897964.1"/>
</dbReference>
<feature type="domain" description="N-acetyltransferase" evidence="4">
    <location>
        <begin position="9"/>
        <end position="162"/>
    </location>
</feature>
<reference evidence="6 7" key="1">
    <citation type="submission" date="2025-04" db="UniProtKB">
        <authorList>
            <consortium name="RefSeq"/>
        </authorList>
    </citation>
    <scope>IDENTIFICATION</scope>
    <source>
        <tissue evidence="6 7">Gonads</tissue>
    </source>
</reference>
<dbReference type="OrthoDB" id="7305308at2759"/>
<dbReference type="GO" id="GO:0008080">
    <property type="term" value="F:N-acetyltransferase activity"/>
    <property type="evidence" value="ECO:0007669"/>
    <property type="project" value="UniProtKB-ARBA"/>
</dbReference>
<evidence type="ECO:0000313" key="7">
    <source>
        <dbReference type="RefSeq" id="XP_030753824.1"/>
    </source>
</evidence>
<dbReference type="Gene3D" id="3.40.630.30">
    <property type="match status" value="1"/>
</dbReference>
<proteinExistence type="inferred from homology"/>
<dbReference type="InterPro" id="IPR000182">
    <property type="entry name" value="GNAT_dom"/>
</dbReference>
<dbReference type="Proteomes" id="UP000504635">
    <property type="component" value="Unplaced"/>
</dbReference>
<dbReference type="GeneID" id="115880678"/>
<evidence type="ECO:0000313" key="5">
    <source>
        <dbReference type="Proteomes" id="UP000504635"/>
    </source>
</evidence>
<comment type="similarity">
    <text evidence="1">Belongs to the acetyltransferase family.</text>
</comment>
<dbReference type="PROSITE" id="PS51186">
    <property type="entry name" value="GNAT"/>
    <property type="match status" value="1"/>
</dbReference>
<name>A0A6J2XTB3_SITOR</name>
<dbReference type="PANTHER" id="PTHR10545:SF29">
    <property type="entry name" value="GH14572P-RELATED"/>
    <property type="match status" value="1"/>
</dbReference>
<dbReference type="InterPro" id="IPR016181">
    <property type="entry name" value="Acyl_CoA_acyltransferase"/>
</dbReference>
<dbReference type="CDD" id="cd04301">
    <property type="entry name" value="NAT_SF"/>
    <property type="match status" value="1"/>
</dbReference>
<sequence>MLKLREINVTIRKAKREDMSQVFKLVKALAEFEKLEHTMTLNAETFEKDGFDCDNPAYTCLVAELSDGYIIGYALYYTAYSTWLGRSIFLEDLYVQPAYRKNGIGTQLFLGVAKVAHESPSKKMDFHVLSWNPAGDFYKRMGAVDLTIHEKWHHFRMDQDCLNRLIAAVEAQSNAQRQQSSAQNSTELGAQGS</sequence>
<dbReference type="FunFam" id="3.40.630.30:FF:000064">
    <property type="entry name" value="GNAT family acetyltransferase"/>
    <property type="match status" value="1"/>
</dbReference>
<dbReference type="Pfam" id="PF00583">
    <property type="entry name" value="Acetyltransf_1"/>
    <property type="match status" value="1"/>
</dbReference>
<evidence type="ECO:0000256" key="2">
    <source>
        <dbReference type="ARBA" id="ARBA00022679"/>
    </source>
</evidence>
<accession>A0A6J2XTB3</accession>
<keyword evidence="5" id="KW-1185">Reference proteome</keyword>
<evidence type="ECO:0000313" key="6">
    <source>
        <dbReference type="RefSeq" id="XP_030753823.1"/>
    </source>
</evidence>
<keyword evidence="2" id="KW-0808">Transferase</keyword>
<organism evidence="5 7">
    <name type="scientific">Sitophilus oryzae</name>
    <name type="common">Rice weevil</name>
    <name type="synonym">Curculio oryzae</name>
    <dbReference type="NCBI Taxonomy" id="7048"/>
    <lineage>
        <taxon>Eukaryota</taxon>
        <taxon>Metazoa</taxon>
        <taxon>Ecdysozoa</taxon>
        <taxon>Arthropoda</taxon>
        <taxon>Hexapoda</taxon>
        <taxon>Insecta</taxon>
        <taxon>Pterygota</taxon>
        <taxon>Neoptera</taxon>
        <taxon>Endopterygota</taxon>
        <taxon>Coleoptera</taxon>
        <taxon>Polyphaga</taxon>
        <taxon>Cucujiformia</taxon>
        <taxon>Curculionidae</taxon>
        <taxon>Dryophthorinae</taxon>
        <taxon>Sitophilus</taxon>
    </lineage>
</organism>
<dbReference type="RefSeq" id="XP_030753823.1">
    <property type="nucleotide sequence ID" value="XM_030897963.1"/>
</dbReference>
<dbReference type="SUPFAM" id="SSF55729">
    <property type="entry name" value="Acyl-CoA N-acyltransferases (Nat)"/>
    <property type="match status" value="1"/>
</dbReference>
<dbReference type="KEGG" id="soy:115880678"/>
<protein>
    <submittedName>
        <fullName evidence="6 7">Diamine acetyltransferase 2</fullName>
    </submittedName>
</protein>
<gene>
    <name evidence="6 7" type="primary">LOC115880678</name>
</gene>
<evidence type="ECO:0000256" key="3">
    <source>
        <dbReference type="ARBA" id="ARBA00023315"/>
    </source>
</evidence>
<evidence type="ECO:0000259" key="4">
    <source>
        <dbReference type="PROSITE" id="PS51186"/>
    </source>
</evidence>
<evidence type="ECO:0000256" key="1">
    <source>
        <dbReference type="ARBA" id="ARBA00008694"/>
    </source>
</evidence>